<evidence type="ECO:0000313" key="3">
    <source>
        <dbReference type="Proteomes" id="UP000007115"/>
    </source>
</evidence>
<dbReference type="OrthoDB" id="2910287at2759"/>
<dbReference type="HOGENOM" id="CLU_1886047_0_0_1"/>
<feature type="chain" id="PRO_5003523785" description="Small secreted protein" evidence="1">
    <location>
        <begin position="22"/>
        <end position="135"/>
    </location>
</feature>
<evidence type="ECO:0008006" key="4">
    <source>
        <dbReference type="Google" id="ProtNLM"/>
    </source>
</evidence>
<organism evidence="2 3">
    <name type="scientific">Hypocrea virens (strain Gv29-8 / FGSC 10586)</name>
    <name type="common">Gliocladium virens</name>
    <name type="synonym">Trichoderma virens</name>
    <dbReference type="NCBI Taxonomy" id="413071"/>
    <lineage>
        <taxon>Eukaryota</taxon>
        <taxon>Fungi</taxon>
        <taxon>Dikarya</taxon>
        <taxon>Ascomycota</taxon>
        <taxon>Pezizomycotina</taxon>
        <taxon>Sordariomycetes</taxon>
        <taxon>Hypocreomycetidae</taxon>
        <taxon>Hypocreales</taxon>
        <taxon>Hypocreaceae</taxon>
        <taxon>Trichoderma</taxon>
    </lineage>
</organism>
<dbReference type="AlphaFoldDB" id="G9MU08"/>
<keyword evidence="1" id="KW-0732">Signal</keyword>
<gene>
    <name evidence="2" type="ORF">TRIVIDRAFT_71032</name>
</gene>
<sequence>MFPLTAAIVALALAAFPVAKAHPIAESTHNVVESIVKPRSSVVVEFWADNNYKGSSWAYSGDWNLCQNIPDYLNDKISSIKPQYTDGCVFYNDWYCSSYSFKSTSALSSLQSPFNDAISSFLCFPSGNSGNFLYG</sequence>
<evidence type="ECO:0000313" key="2">
    <source>
        <dbReference type="EMBL" id="EHK22072.1"/>
    </source>
</evidence>
<feature type="signal peptide" evidence="1">
    <location>
        <begin position="1"/>
        <end position="21"/>
    </location>
</feature>
<dbReference type="EMBL" id="ABDF02000033">
    <property type="protein sequence ID" value="EHK22072.1"/>
    <property type="molecule type" value="Genomic_DNA"/>
</dbReference>
<comment type="caution">
    <text evidence="2">The sequence shown here is derived from an EMBL/GenBank/DDBJ whole genome shotgun (WGS) entry which is preliminary data.</text>
</comment>
<proteinExistence type="predicted"/>
<name>G9MU08_HYPVG</name>
<dbReference type="VEuPathDB" id="FungiDB:TRIVIDRAFT_71032"/>
<dbReference type="GeneID" id="25797421"/>
<protein>
    <recommendedName>
        <fullName evidence="4">Small secreted protein</fullName>
    </recommendedName>
</protein>
<keyword evidence="3" id="KW-1185">Reference proteome</keyword>
<dbReference type="Gene3D" id="2.60.20.10">
    <property type="entry name" value="Crystallins"/>
    <property type="match status" value="1"/>
</dbReference>
<dbReference type="InParanoid" id="G9MU08"/>
<accession>G9MU08</accession>
<reference evidence="2 3" key="1">
    <citation type="journal article" date="2011" name="Genome Biol.">
        <title>Comparative genome sequence analysis underscores mycoparasitism as the ancestral life style of Trichoderma.</title>
        <authorList>
            <person name="Kubicek C.P."/>
            <person name="Herrera-Estrella A."/>
            <person name="Seidl-Seiboth V."/>
            <person name="Martinez D.A."/>
            <person name="Druzhinina I.S."/>
            <person name="Thon M."/>
            <person name="Zeilinger S."/>
            <person name="Casas-Flores S."/>
            <person name="Horwitz B.A."/>
            <person name="Mukherjee P.K."/>
            <person name="Mukherjee M."/>
            <person name="Kredics L."/>
            <person name="Alcaraz L.D."/>
            <person name="Aerts A."/>
            <person name="Antal Z."/>
            <person name="Atanasova L."/>
            <person name="Cervantes-Badillo M.G."/>
            <person name="Challacombe J."/>
            <person name="Chertkov O."/>
            <person name="McCluskey K."/>
            <person name="Coulpier F."/>
            <person name="Deshpande N."/>
            <person name="von Doehren H."/>
            <person name="Ebbole D.J."/>
            <person name="Esquivel-Naranjo E.U."/>
            <person name="Fekete E."/>
            <person name="Flipphi M."/>
            <person name="Glaser F."/>
            <person name="Gomez-Rodriguez E.Y."/>
            <person name="Gruber S."/>
            <person name="Han C."/>
            <person name="Henrissat B."/>
            <person name="Hermosa R."/>
            <person name="Hernandez-Onate M."/>
            <person name="Karaffa L."/>
            <person name="Kosti I."/>
            <person name="Le Crom S."/>
            <person name="Lindquist E."/>
            <person name="Lucas S."/>
            <person name="Luebeck M."/>
            <person name="Luebeck P.S."/>
            <person name="Margeot A."/>
            <person name="Metz B."/>
            <person name="Misra M."/>
            <person name="Nevalainen H."/>
            <person name="Omann M."/>
            <person name="Packer N."/>
            <person name="Perrone G."/>
            <person name="Uresti-Rivera E.E."/>
            <person name="Salamov A."/>
            <person name="Schmoll M."/>
            <person name="Seiboth B."/>
            <person name="Shapiro H."/>
            <person name="Sukno S."/>
            <person name="Tamayo-Ramos J.A."/>
            <person name="Tisch D."/>
            <person name="Wiest A."/>
            <person name="Wilkinson H.H."/>
            <person name="Zhang M."/>
            <person name="Coutinho P.M."/>
            <person name="Kenerley C.M."/>
            <person name="Monte E."/>
            <person name="Baker S.E."/>
            <person name="Grigoriev I.V."/>
        </authorList>
    </citation>
    <scope>NUCLEOTIDE SEQUENCE [LARGE SCALE GENOMIC DNA]</scope>
    <source>
        <strain evidence="3">Gv29-8 / FGSC 10586</strain>
    </source>
</reference>
<dbReference type="RefSeq" id="XP_013956265.1">
    <property type="nucleotide sequence ID" value="XM_014100790.1"/>
</dbReference>
<dbReference type="Proteomes" id="UP000007115">
    <property type="component" value="Unassembled WGS sequence"/>
</dbReference>
<evidence type="ECO:0000256" key="1">
    <source>
        <dbReference type="SAM" id="SignalP"/>
    </source>
</evidence>